<dbReference type="InterPro" id="IPR017941">
    <property type="entry name" value="Rieske_2Fe-2S"/>
</dbReference>
<evidence type="ECO:0000259" key="7">
    <source>
        <dbReference type="PROSITE" id="PS51296"/>
    </source>
</evidence>
<evidence type="ECO:0000256" key="6">
    <source>
        <dbReference type="ARBA" id="ARBA00023014"/>
    </source>
</evidence>
<dbReference type="Pfam" id="PF00355">
    <property type="entry name" value="Rieske"/>
    <property type="match status" value="1"/>
</dbReference>
<keyword evidence="2" id="KW-0001">2Fe-2S</keyword>
<dbReference type="SUPFAM" id="SSF55961">
    <property type="entry name" value="Bet v1-like"/>
    <property type="match status" value="1"/>
</dbReference>
<comment type="caution">
    <text evidence="8">The sequence shown here is derived from an EMBL/GenBank/DDBJ whole genome shotgun (WGS) entry which is preliminary data.</text>
</comment>
<keyword evidence="4" id="KW-0560">Oxidoreductase</keyword>
<evidence type="ECO:0000256" key="4">
    <source>
        <dbReference type="ARBA" id="ARBA00023002"/>
    </source>
</evidence>
<dbReference type="PRINTS" id="PR00090">
    <property type="entry name" value="RNGDIOXGNASE"/>
</dbReference>
<dbReference type="OrthoDB" id="7456916at2"/>
<accession>A0A059FKW1</accession>
<dbReference type="PANTHER" id="PTHR43756:SF5">
    <property type="entry name" value="CHOLINE MONOOXYGENASE, CHLOROPLASTIC"/>
    <property type="match status" value="1"/>
</dbReference>
<dbReference type="STRING" id="1280952.HJA_01900"/>
<dbReference type="GO" id="GO:0051537">
    <property type="term" value="F:2 iron, 2 sulfur cluster binding"/>
    <property type="evidence" value="ECO:0007669"/>
    <property type="project" value="UniProtKB-KW"/>
</dbReference>
<evidence type="ECO:0000313" key="8">
    <source>
        <dbReference type="EMBL" id="KCZ91252.1"/>
    </source>
</evidence>
<evidence type="ECO:0000313" key="9">
    <source>
        <dbReference type="Proteomes" id="UP000024816"/>
    </source>
</evidence>
<keyword evidence="3" id="KW-0479">Metal-binding</keyword>
<proteinExistence type="predicted"/>
<keyword evidence="6" id="KW-0411">Iron-sulfur</keyword>
<feature type="domain" description="Rieske" evidence="7">
    <location>
        <begin position="47"/>
        <end position="154"/>
    </location>
</feature>
<organism evidence="8 9">
    <name type="scientific">Hyphomonas jannaschiana VP2</name>
    <dbReference type="NCBI Taxonomy" id="1280952"/>
    <lineage>
        <taxon>Bacteria</taxon>
        <taxon>Pseudomonadati</taxon>
        <taxon>Pseudomonadota</taxon>
        <taxon>Alphaproteobacteria</taxon>
        <taxon>Hyphomonadales</taxon>
        <taxon>Hyphomonadaceae</taxon>
        <taxon>Hyphomonas</taxon>
    </lineage>
</organism>
<dbReference type="Gene3D" id="3.90.380.10">
    <property type="entry name" value="Naphthalene 1,2-dioxygenase Alpha Subunit, Chain A, domain 1"/>
    <property type="match status" value="2"/>
</dbReference>
<dbReference type="PANTHER" id="PTHR43756">
    <property type="entry name" value="CHOLINE MONOOXYGENASE, CHLOROPLASTIC"/>
    <property type="match status" value="1"/>
</dbReference>
<dbReference type="GO" id="GO:0016491">
    <property type="term" value="F:oxidoreductase activity"/>
    <property type="evidence" value="ECO:0007669"/>
    <property type="project" value="UniProtKB-KW"/>
</dbReference>
<dbReference type="CDD" id="cd03469">
    <property type="entry name" value="Rieske_RO_Alpha_N"/>
    <property type="match status" value="1"/>
</dbReference>
<keyword evidence="5" id="KW-0408">Iron</keyword>
<reference evidence="8 9" key="1">
    <citation type="journal article" date="2014" name="Antonie Van Leeuwenhoek">
        <title>Hyphomonas beringensis sp. nov. and Hyphomonas chukchiensis sp. nov., isolated from surface seawater of the Bering Sea and Chukchi Sea.</title>
        <authorList>
            <person name="Li C."/>
            <person name="Lai Q."/>
            <person name="Li G."/>
            <person name="Dong C."/>
            <person name="Wang J."/>
            <person name="Liao Y."/>
            <person name="Shao Z."/>
        </authorList>
    </citation>
    <scope>NUCLEOTIDE SEQUENCE [LARGE SCALE GENOMIC DNA]</scope>
    <source>
        <strain evidence="8 9">VP2</strain>
    </source>
</reference>
<comment type="cofactor">
    <cofactor evidence="1">
        <name>Fe cation</name>
        <dbReference type="ChEBI" id="CHEBI:24875"/>
    </cofactor>
</comment>
<dbReference type="EMBL" id="ARYJ01000001">
    <property type="protein sequence ID" value="KCZ91252.1"/>
    <property type="molecule type" value="Genomic_DNA"/>
</dbReference>
<dbReference type="GO" id="GO:0005506">
    <property type="term" value="F:iron ion binding"/>
    <property type="evidence" value="ECO:0007669"/>
    <property type="project" value="InterPro"/>
</dbReference>
<dbReference type="RefSeq" id="WP_081814463.1">
    <property type="nucleotide sequence ID" value="NZ_ARYJ01000001.1"/>
</dbReference>
<evidence type="ECO:0000256" key="1">
    <source>
        <dbReference type="ARBA" id="ARBA00001962"/>
    </source>
</evidence>
<dbReference type="PROSITE" id="PS51296">
    <property type="entry name" value="RIESKE"/>
    <property type="match status" value="1"/>
</dbReference>
<dbReference type="Proteomes" id="UP000024816">
    <property type="component" value="Unassembled WGS sequence"/>
</dbReference>
<protein>
    <submittedName>
        <fullName evidence="8">Rieske (2Fe-2S) domain-containing protein</fullName>
    </submittedName>
</protein>
<dbReference type="InterPro" id="IPR015879">
    <property type="entry name" value="Ring_hydroxy_dOase_asu_C_dom"/>
</dbReference>
<dbReference type="AlphaFoldDB" id="A0A059FKW1"/>
<dbReference type="eggNOG" id="COG4638">
    <property type="taxonomic scope" value="Bacteria"/>
</dbReference>
<evidence type="ECO:0000256" key="2">
    <source>
        <dbReference type="ARBA" id="ARBA00022714"/>
    </source>
</evidence>
<evidence type="ECO:0000256" key="5">
    <source>
        <dbReference type="ARBA" id="ARBA00023004"/>
    </source>
</evidence>
<evidence type="ECO:0000256" key="3">
    <source>
        <dbReference type="ARBA" id="ARBA00022723"/>
    </source>
</evidence>
<dbReference type="PATRIC" id="fig|1280952.3.peg.386"/>
<dbReference type="Pfam" id="PF00848">
    <property type="entry name" value="Ring_hydroxyl_A"/>
    <property type="match status" value="1"/>
</dbReference>
<dbReference type="InterPro" id="IPR036922">
    <property type="entry name" value="Rieske_2Fe-2S_sf"/>
</dbReference>
<gene>
    <name evidence="8" type="ORF">HJA_01900</name>
</gene>
<dbReference type="Gene3D" id="2.102.10.10">
    <property type="entry name" value="Rieske [2Fe-2S] iron-sulphur domain"/>
    <property type="match status" value="1"/>
</dbReference>
<keyword evidence="9" id="KW-1185">Reference proteome</keyword>
<name>A0A059FKW1_9PROT</name>
<sequence length="371" mass="41029">MTQEFLSPAAVAASRRPLAQAYTLPPVAYTDPGLWHVEKARVLARSWLPLARVDQVPGAGDYLSADLGGEPVMVVRGEDGAVRVLSRVCRHRAALVAEGQGCRKLFTCPYHAWSYDTKGSLVRAPLMEGAEEFDPVAHGLREIRSEIWEGFVMATLDADAPAFAPQVSGFADYFANYNLGSFFVARTLDYSHGWNWKVLAENFMEAYHHIAAHSKTLEPGYHARDSQVPDTGQPWSILHMPAADRDTPQPPVPGLEDWQLRDLIAANAFPGLLLAVQGPFMAWYQMTPLAADRLDLKIHLCFPDWMQGLDDYAAIVDGAEASIRGVHEEDIAANDLVWAGLNAPLSRAGPLSPLEKSIWQMNQWWLDRMGA</sequence>
<dbReference type="InterPro" id="IPR001663">
    <property type="entry name" value="Rng_hydr_dOase-A"/>
</dbReference>
<dbReference type="SUPFAM" id="SSF50022">
    <property type="entry name" value="ISP domain"/>
    <property type="match status" value="1"/>
</dbReference>